<proteinExistence type="predicted"/>
<sequence>DPLEDMLFNEVDEKAVSDLVGSLESQLG</sequence>
<reference evidence="1" key="2">
    <citation type="submission" date="2004-02" db="EMBL/GenBank/DDBJ databases">
        <authorList>
            <consortium name="Genoscope"/>
            <consortium name="Whitehead Institute Centre for Genome Research"/>
        </authorList>
    </citation>
    <scope>NUCLEOTIDE SEQUENCE</scope>
</reference>
<protein>
    <submittedName>
        <fullName evidence="1">(spotted green pufferfish) hypothetical protein</fullName>
    </submittedName>
</protein>
<name>Q4RBI2_TETNG</name>
<dbReference type="AlphaFoldDB" id="Q4RBI2"/>
<comment type="caution">
    <text evidence="1">The sequence shown here is derived from an EMBL/GenBank/DDBJ whole genome shotgun (WGS) entry which is preliminary data.</text>
</comment>
<accession>Q4RBI2</accession>
<organism evidence="1">
    <name type="scientific">Tetraodon nigroviridis</name>
    <name type="common">Spotted green pufferfish</name>
    <name type="synonym">Chelonodon nigroviridis</name>
    <dbReference type="NCBI Taxonomy" id="99883"/>
    <lineage>
        <taxon>Eukaryota</taxon>
        <taxon>Metazoa</taxon>
        <taxon>Chordata</taxon>
        <taxon>Craniata</taxon>
        <taxon>Vertebrata</taxon>
        <taxon>Euteleostomi</taxon>
        <taxon>Actinopterygii</taxon>
        <taxon>Neopterygii</taxon>
        <taxon>Teleostei</taxon>
        <taxon>Neoteleostei</taxon>
        <taxon>Acanthomorphata</taxon>
        <taxon>Eupercaria</taxon>
        <taxon>Tetraodontiformes</taxon>
        <taxon>Tetradontoidea</taxon>
        <taxon>Tetraodontidae</taxon>
        <taxon>Tetraodon</taxon>
    </lineage>
</organism>
<feature type="non-terminal residue" evidence="1">
    <location>
        <position position="1"/>
    </location>
</feature>
<dbReference type="KEGG" id="tng:GSTEN00038714G001"/>
<evidence type="ECO:0000313" key="1">
    <source>
        <dbReference type="EMBL" id="CAG14251.1"/>
    </source>
</evidence>
<dbReference type="EMBL" id="CAAE01021445">
    <property type="protein sequence ID" value="CAG14251.1"/>
    <property type="molecule type" value="Genomic_DNA"/>
</dbReference>
<gene>
    <name evidence="1" type="ORF">GSTENG00038714001</name>
</gene>
<feature type="non-terminal residue" evidence="1">
    <location>
        <position position="28"/>
    </location>
</feature>
<reference evidence="1" key="1">
    <citation type="journal article" date="2004" name="Nature">
        <title>Genome duplication in the teleost fish Tetraodon nigroviridis reveals the early vertebrate proto-karyotype.</title>
        <authorList>
            <person name="Jaillon O."/>
            <person name="Aury J.-M."/>
            <person name="Brunet F."/>
            <person name="Petit J.-L."/>
            <person name="Stange-Thomann N."/>
            <person name="Mauceli E."/>
            <person name="Bouneau L."/>
            <person name="Fischer C."/>
            <person name="Ozouf-Costaz C."/>
            <person name="Bernot A."/>
            <person name="Nicaud S."/>
            <person name="Jaffe D."/>
            <person name="Fisher S."/>
            <person name="Lutfalla G."/>
            <person name="Dossat C."/>
            <person name="Segurens B."/>
            <person name="Dasilva C."/>
            <person name="Salanoubat M."/>
            <person name="Levy M."/>
            <person name="Boudet N."/>
            <person name="Castellano S."/>
            <person name="Anthouard V."/>
            <person name="Jubin C."/>
            <person name="Castelli V."/>
            <person name="Katinka M."/>
            <person name="Vacherie B."/>
            <person name="Biemont C."/>
            <person name="Skalli Z."/>
            <person name="Cattolico L."/>
            <person name="Poulain J."/>
            <person name="De Berardinis V."/>
            <person name="Cruaud C."/>
            <person name="Duprat S."/>
            <person name="Brottier P."/>
            <person name="Coutanceau J.-P."/>
            <person name="Gouzy J."/>
            <person name="Parra G."/>
            <person name="Lardier G."/>
            <person name="Chapple C."/>
            <person name="McKernan K.J."/>
            <person name="McEwan P."/>
            <person name="Bosak S."/>
            <person name="Kellis M."/>
            <person name="Volff J.-N."/>
            <person name="Guigo R."/>
            <person name="Zody M.C."/>
            <person name="Mesirov J."/>
            <person name="Lindblad-Toh K."/>
            <person name="Birren B."/>
            <person name="Nusbaum C."/>
            <person name="Kahn D."/>
            <person name="Robinson-Rechavi M."/>
            <person name="Laudet V."/>
            <person name="Schachter V."/>
            <person name="Quetier F."/>
            <person name="Saurin W."/>
            <person name="Scarpelli C."/>
            <person name="Wincker P."/>
            <person name="Lander E.S."/>
            <person name="Weissenbach J."/>
            <person name="Roest Crollius H."/>
        </authorList>
    </citation>
    <scope>NUCLEOTIDE SEQUENCE [LARGE SCALE GENOMIC DNA]</scope>
</reference>